<keyword evidence="6" id="KW-1185">Reference proteome</keyword>
<organism evidence="5 6">
    <name type="scientific">Draconibacterium halophilum</name>
    <dbReference type="NCBI Taxonomy" id="2706887"/>
    <lineage>
        <taxon>Bacteria</taxon>
        <taxon>Pseudomonadati</taxon>
        <taxon>Bacteroidota</taxon>
        <taxon>Bacteroidia</taxon>
        <taxon>Marinilabiliales</taxon>
        <taxon>Prolixibacteraceae</taxon>
        <taxon>Draconibacterium</taxon>
    </lineage>
</organism>
<evidence type="ECO:0000313" key="6">
    <source>
        <dbReference type="Proteomes" id="UP000474630"/>
    </source>
</evidence>
<dbReference type="PROSITE" id="PS00352">
    <property type="entry name" value="CSD_1"/>
    <property type="match status" value="1"/>
</dbReference>
<protein>
    <submittedName>
        <fullName evidence="5">Cold shock domain-containing protein</fullName>
    </submittedName>
</protein>
<proteinExistence type="predicted"/>
<dbReference type="AlphaFoldDB" id="A0A6C0RHS4"/>
<dbReference type="PIRSF" id="PIRSF002599">
    <property type="entry name" value="Cold_shock_A"/>
    <property type="match status" value="1"/>
</dbReference>
<dbReference type="PROSITE" id="PS51857">
    <property type="entry name" value="CSD_2"/>
    <property type="match status" value="1"/>
</dbReference>
<evidence type="ECO:0000256" key="1">
    <source>
        <dbReference type="ARBA" id="ARBA00004496"/>
    </source>
</evidence>
<evidence type="ECO:0000313" key="5">
    <source>
        <dbReference type="EMBL" id="QIA08641.1"/>
    </source>
</evidence>
<dbReference type="GO" id="GO:0003676">
    <property type="term" value="F:nucleic acid binding"/>
    <property type="evidence" value="ECO:0007669"/>
    <property type="project" value="InterPro"/>
</dbReference>
<accession>A0A6C0RHS4</accession>
<dbReference type="InterPro" id="IPR002059">
    <property type="entry name" value="CSP_DNA-bd"/>
</dbReference>
<evidence type="ECO:0000256" key="2">
    <source>
        <dbReference type="ARBA" id="ARBA00022490"/>
    </source>
</evidence>
<evidence type="ECO:0000259" key="4">
    <source>
        <dbReference type="PROSITE" id="PS51857"/>
    </source>
</evidence>
<dbReference type="InterPro" id="IPR012156">
    <property type="entry name" value="Cold_shock_CspA"/>
</dbReference>
<dbReference type="Proteomes" id="UP000474630">
    <property type="component" value="Chromosome"/>
</dbReference>
<dbReference type="CDD" id="cd04458">
    <property type="entry name" value="CSP_CDS"/>
    <property type="match status" value="1"/>
</dbReference>
<dbReference type="InterPro" id="IPR012340">
    <property type="entry name" value="NA-bd_OB-fold"/>
</dbReference>
<dbReference type="EMBL" id="CP048409">
    <property type="protein sequence ID" value="QIA08641.1"/>
    <property type="molecule type" value="Genomic_DNA"/>
</dbReference>
<sequence>MNEGTVKFFNNDKGYGFITSNETGEDIFVHHTGLVDEITENDKVNYNKEMGQKGMNAVNVELV</sequence>
<dbReference type="KEGG" id="drc:G0Q07_13345"/>
<evidence type="ECO:0000256" key="3">
    <source>
        <dbReference type="RuleBase" id="RU000408"/>
    </source>
</evidence>
<dbReference type="SUPFAM" id="SSF50249">
    <property type="entry name" value="Nucleic acid-binding proteins"/>
    <property type="match status" value="1"/>
</dbReference>
<dbReference type="RefSeq" id="WP_163346804.1">
    <property type="nucleotide sequence ID" value="NZ_CP048409.1"/>
</dbReference>
<dbReference type="SMART" id="SM00357">
    <property type="entry name" value="CSP"/>
    <property type="match status" value="1"/>
</dbReference>
<dbReference type="GO" id="GO:0005829">
    <property type="term" value="C:cytosol"/>
    <property type="evidence" value="ECO:0007669"/>
    <property type="project" value="UniProtKB-ARBA"/>
</dbReference>
<feature type="domain" description="CSD" evidence="4">
    <location>
        <begin position="1"/>
        <end position="62"/>
    </location>
</feature>
<dbReference type="PANTHER" id="PTHR11544">
    <property type="entry name" value="COLD SHOCK DOMAIN CONTAINING PROTEINS"/>
    <property type="match status" value="1"/>
</dbReference>
<comment type="subcellular location">
    <subcellularLocation>
        <location evidence="1 3">Cytoplasm</location>
    </subcellularLocation>
</comment>
<dbReference type="Gene3D" id="2.40.50.140">
    <property type="entry name" value="Nucleic acid-binding proteins"/>
    <property type="match status" value="1"/>
</dbReference>
<dbReference type="InterPro" id="IPR011129">
    <property type="entry name" value="CSD"/>
</dbReference>
<dbReference type="PRINTS" id="PR00050">
    <property type="entry name" value="COLDSHOCK"/>
</dbReference>
<dbReference type="InterPro" id="IPR019844">
    <property type="entry name" value="CSD_CS"/>
</dbReference>
<name>A0A6C0RHS4_9BACT</name>
<keyword evidence="2" id="KW-0963">Cytoplasm</keyword>
<gene>
    <name evidence="5" type="ORF">G0Q07_13345</name>
</gene>
<dbReference type="Pfam" id="PF00313">
    <property type="entry name" value="CSD"/>
    <property type="match status" value="1"/>
</dbReference>
<dbReference type="InterPro" id="IPR050181">
    <property type="entry name" value="Cold_shock_domain"/>
</dbReference>
<reference evidence="5 6" key="1">
    <citation type="submission" date="2020-02" db="EMBL/GenBank/DDBJ databases">
        <title>Genome sequencing for Draconibacterium sp. strain M1.</title>
        <authorList>
            <person name="Park S.-J."/>
        </authorList>
    </citation>
    <scope>NUCLEOTIDE SEQUENCE [LARGE SCALE GENOMIC DNA]</scope>
    <source>
        <strain evidence="5 6">M1</strain>
    </source>
</reference>